<dbReference type="EMBL" id="JALLAZ020001072">
    <property type="protein sequence ID" value="KAL3781325.1"/>
    <property type="molecule type" value="Genomic_DNA"/>
</dbReference>
<comment type="similarity">
    <text evidence="1">Belongs to the cytochrome P450 family.</text>
</comment>
<comment type="cofactor">
    <cofactor evidence="2">
        <name>heme</name>
        <dbReference type="ChEBI" id="CHEBI:30413"/>
    </cofactor>
</comment>
<dbReference type="InterPro" id="IPR036396">
    <property type="entry name" value="Cyt_P450_sf"/>
</dbReference>
<protein>
    <recommendedName>
        <fullName evidence="6">Cytochrome P450</fullName>
    </recommendedName>
</protein>
<dbReference type="Gene3D" id="1.10.630.10">
    <property type="entry name" value="Cytochrome P450"/>
    <property type="match status" value="1"/>
</dbReference>
<dbReference type="InterPro" id="IPR002401">
    <property type="entry name" value="Cyt_P450_E_grp-I"/>
</dbReference>
<organism evidence="4 5">
    <name type="scientific">Stephanodiscus triporus</name>
    <dbReference type="NCBI Taxonomy" id="2934178"/>
    <lineage>
        <taxon>Eukaryota</taxon>
        <taxon>Sar</taxon>
        <taxon>Stramenopiles</taxon>
        <taxon>Ochrophyta</taxon>
        <taxon>Bacillariophyta</taxon>
        <taxon>Coscinodiscophyceae</taxon>
        <taxon>Thalassiosirophycidae</taxon>
        <taxon>Stephanodiscales</taxon>
        <taxon>Stephanodiscaceae</taxon>
        <taxon>Stephanodiscus</taxon>
    </lineage>
</organism>
<dbReference type="AlphaFoldDB" id="A0ABD3NZF3"/>
<name>A0ABD3NZF3_9STRA</name>
<dbReference type="PRINTS" id="PR00463">
    <property type="entry name" value="EP450I"/>
</dbReference>
<keyword evidence="2" id="KW-0479">Metal-binding</keyword>
<feature type="binding site" description="axial binding residue" evidence="2">
    <location>
        <position position="421"/>
    </location>
    <ligand>
        <name>heme</name>
        <dbReference type="ChEBI" id="CHEBI:30413"/>
    </ligand>
    <ligandPart>
        <name>Fe</name>
        <dbReference type="ChEBI" id="CHEBI:18248"/>
    </ligandPart>
</feature>
<sequence length="478" mass="53336">MYSEYGDVYMMSIMGEDEYVLCDPIAFDAVLRREGKFPIGASESVIPFKEYYDETNNTLGKNSMSHGPEWREWRRSMEADMYAEWEVYLPAIADAASRISKVAGYEVTERVDNIAFEDFLSRSAFDMFSSVMYGESPRTTDSDVVDPADLEFVTSTQAAFELTGRLLFNPLEKVFGGDIYRSFKINMDRTFAFGSERTAKYISRVTEEEQREAGAKEDRGGATGGGEGNDAGNSGCPVTAVKNGLVGRLVNRGRLSVEDVQSMSGPLLMAGVDTTAYVMSWLFLNLASNPAVQTRLAEELRTVLDGADVTTAKQMQDLPYLKACIRESHRLTPTSAMMTKTLHEDVDVDVDGMAYRIPAGRRISLNLRAYPMDPRYVDDPTSYVPERFLPDAVRARSGTMSGVALDHPAFADPFGRGKRRCTGSNLAIAEITVLAARMVQDYEISFADPKRAMWRPRQRLMLKADPYPDIKLVRRVSS</sequence>
<feature type="region of interest" description="Disordered" evidence="3">
    <location>
        <begin position="205"/>
        <end position="236"/>
    </location>
</feature>
<dbReference type="PRINTS" id="PR00385">
    <property type="entry name" value="P450"/>
</dbReference>
<proteinExistence type="inferred from homology"/>
<dbReference type="PANTHER" id="PTHR24305:SF166">
    <property type="entry name" value="CYTOCHROME P450 12A4, MITOCHONDRIAL-RELATED"/>
    <property type="match status" value="1"/>
</dbReference>
<dbReference type="InterPro" id="IPR050121">
    <property type="entry name" value="Cytochrome_P450_monoxygenase"/>
</dbReference>
<evidence type="ECO:0000256" key="3">
    <source>
        <dbReference type="SAM" id="MobiDB-lite"/>
    </source>
</evidence>
<evidence type="ECO:0000313" key="4">
    <source>
        <dbReference type="EMBL" id="KAL3781325.1"/>
    </source>
</evidence>
<dbReference type="InterPro" id="IPR001128">
    <property type="entry name" value="Cyt_P450"/>
</dbReference>
<evidence type="ECO:0000313" key="5">
    <source>
        <dbReference type="Proteomes" id="UP001530315"/>
    </source>
</evidence>
<reference evidence="4 5" key="1">
    <citation type="submission" date="2024-10" db="EMBL/GenBank/DDBJ databases">
        <title>Updated reference genomes for cyclostephanoid diatoms.</title>
        <authorList>
            <person name="Roberts W.R."/>
            <person name="Alverson A.J."/>
        </authorList>
    </citation>
    <scope>NUCLEOTIDE SEQUENCE [LARGE SCALE GENOMIC DNA]</scope>
    <source>
        <strain evidence="4 5">AJA276-08</strain>
    </source>
</reference>
<keyword evidence="2" id="KW-0349">Heme</keyword>
<evidence type="ECO:0000256" key="2">
    <source>
        <dbReference type="PIRSR" id="PIRSR602401-1"/>
    </source>
</evidence>
<evidence type="ECO:0000256" key="1">
    <source>
        <dbReference type="ARBA" id="ARBA00010617"/>
    </source>
</evidence>
<accession>A0ABD3NZF3</accession>
<keyword evidence="2" id="KW-0408">Iron</keyword>
<dbReference type="PANTHER" id="PTHR24305">
    <property type="entry name" value="CYTOCHROME P450"/>
    <property type="match status" value="1"/>
</dbReference>
<dbReference type="Pfam" id="PF00067">
    <property type="entry name" value="p450"/>
    <property type="match status" value="1"/>
</dbReference>
<gene>
    <name evidence="4" type="ORF">ACHAW5_007179</name>
</gene>
<evidence type="ECO:0008006" key="6">
    <source>
        <dbReference type="Google" id="ProtNLM"/>
    </source>
</evidence>
<keyword evidence="5" id="KW-1185">Reference proteome</keyword>
<dbReference type="SUPFAM" id="SSF48264">
    <property type="entry name" value="Cytochrome P450"/>
    <property type="match status" value="1"/>
</dbReference>
<dbReference type="Proteomes" id="UP001530315">
    <property type="component" value="Unassembled WGS sequence"/>
</dbReference>
<feature type="compositionally biased region" description="Basic and acidic residues" evidence="3">
    <location>
        <begin position="205"/>
        <end position="220"/>
    </location>
</feature>
<comment type="caution">
    <text evidence="4">The sequence shown here is derived from an EMBL/GenBank/DDBJ whole genome shotgun (WGS) entry which is preliminary data.</text>
</comment>